<feature type="non-terminal residue" evidence="6">
    <location>
        <position position="288"/>
    </location>
</feature>
<dbReference type="OrthoDB" id="3358017at2759"/>
<evidence type="ECO:0000256" key="1">
    <source>
        <dbReference type="ARBA" id="ARBA00004141"/>
    </source>
</evidence>
<evidence type="ECO:0000256" key="5">
    <source>
        <dbReference type="SAM" id="Phobius"/>
    </source>
</evidence>
<name>A0A3E2HBZ6_SCYLI</name>
<dbReference type="Proteomes" id="UP000258309">
    <property type="component" value="Unassembled WGS sequence"/>
</dbReference>
<feature type="transmembrane region" description="Helical" evidence="5">
    <location>
        <begin position="242"/>
        <end position="261"/>
    </location>
</feature>
<evidence type="ECO:0000256" key="4">
    <source>
        <dbReference type="ARBA" id="ARBA00023136"/>
    </source>
</evidence>
<keyword evidence="7" id="KW-1185">Reference proteome</keyword>
<dbReference type="STRING" id="5539.A0A3E2HBZ6"/>
<sequence>MPVLLPLQKHPGYYIWKYVPSIPAAVIFAILWLGIATLLSWRVHKTKTYFSIPFVIGCFMEFIGYCSRASAANKTDHLMPYVIQGVFILLPPALFAATIYMSLHRIIRLVHGDHLSIIRPDTLTKVFVSGDVLSFLIQGGSSGLTVLASTQPNLGKIGNAMVITGLAIQLISFAIFTLTALLFHRRLRMTPTERSYQVDQKWVTSMYMLYSISILIIIRSIFRIAEYVMGQNGYLLEHEWTLYVFDTILMFSCSVIFYYFYPSNLVAKSGDPMLLESHVLAERVIPKK</sequence>
<dbReference type="PANTHER" id="PTHR31465:SF1">
    <property type="entry name" value="PROTEIN RTA1-RELATED"/>
    <property type="match status" value="1"/>
</dbReference>
<protein>
    <submittedName>
        <fullName evidence="6">Uncharacterized protein</fullName>
    </submittedName>
</protein>
<keyword evidence="2 5" id="KW-0812">Transmembrane</keyword>
<evidence type="ECO:0000256" key="3">
    <source>
        <dbReference type="ARBA" id="ARBA00022989"/>
    </source>
</evidence>
<gene>
    <name evidence="6" type="ORF">B7463_g5647</name>
</gene>
<keyword evidence="4 5" id="KW-0472">Membrane</keyword>
<dbReference type="EMBL" id="NCSJ02000094">
    <property type="protein sequence ID" value="RFU30682.1"/>
    <property type="molecule type" value="Genomic_DNA"/>
</dbReference>
<feature type="transmembrane region" description="Helical" evidence="5">
    <location>
        <begin position="20"/>
        <end position="41"/>
    </location>
</feature>
<feature type="transmembrane region" description="Helical" evidence="5">
    <location>
        <begin position="48"/>
        <end position="66"/>
    </location>
</feature>
<organism evidence="6 7">
    <name type="scientific">Scytalidium lignicola</name>
    <name type="common">Hyphomycete</name>
    <dbReference type="NCBI Taxonomy" id="5539"/>
    <lineage>
        <taxon>Eukaryota</taxon>
        <taxon>Fungi</taxon>
        <taxon>Dikarya</taxon>
        <taxon>Ascomycota</taxon>
        <taxon>Pezizomycotina</taxon>
        <taxon>Leotiomycetes</taxon>
        <taxon>Leotiomycetes incertae sedis</taxon>
        <taxon>Scytalidium</taxon>
    </lineage>
</organism>
<dbReference type="PANTHER" id="PTHR31465">
    <property type="entry name" value="PROTEIN RTA1-RELATED"/>
    <property type="match status" value="1"/>
</dbReference>
<dbReference type="InterPro" id="IPR007568">
    <property type="entry name" value="RTA1"/>
</dbReference>
<dbReference type="OMA" id="LANEWPM"/>
<feature type="transmembrane region" description="Helical" evidence="5">
    <location>
        <begin position="204"/>
        <end position="222"/>
    </location>
</feature>
<evidence type="ECO:0000313" key="6">
    <source>
        <dbReference type="EMBL" id="RFU30682.1"/>
    </source>
</evidence>
<evidence type="ECO:0000313" key="7">
    <source>
        <dbReference type="Proteomes" id="UP000258309"/>
    </source>
</evidence>
<dbReference type="Pfam" id="PF04479">
    <property type="entry name" value="RTA1"/>
    <property type="match status" value="1"/>
</dbReference>
<comment type="subcellular location">
    <subcellularLocation>
        <location evidence="1">Membrane</location>
        <topology evidence="1">Multi-pass membrane protein</topology>
    </subcellularLocation>
</comment>
<keyword evidence="3 5" id="KW-1133">Transmembrane helix</keyword>
<accession>A0A3E2HBZ6</accession>
<feature type="transmembrane region" description="Helical" evidence="5">
    <location>
        <begin position="160"/>
        <end position="183"/>
    </location>
</feature>
<dbReference type="AlphaFoldDB" id="A0A3E2HBZ6"/>
<feature type="transmembrane region" description="Helical" evidence="5">
    <location>
        <begin position="122"/>
        <end position="140"/>
    </location>
</feature>
<reference evidence="6 7" key="1">
    <citation type="submission" date="2018-05" db="EMBL/GenBank/DDBJ databases">
        <title>Draft genome sequence of Scytalidium lignicola DSM 105466, a ubiquitous saprotrophic fungus.</title>
        <authorList>
            <person name="Buettner E."/>
            <person name="Gebauer A.M."/>
            <person name="Hofrichter M."/>
            <person name="Liers C."/>
            <person name="Kellner H."/>
        </authorList>
    </citation>
    <scope>NUCLEOTIDE SEQUENCE [LARGE SCALE GENOMIC DNA]</scope>
    <source>
        <strain evidence="6 7">DSM 105466</strain>
    </source>
</reference>
<feature type="transmembrane region" description="Helical" evidence="5">
    <location>
        <begin position="78"/>
        <end position="101"/>
    </location>
</feature>
<dbReference type="GO" id="GO:0016020">
    <property type="term" value="C:membrane"/>
    <property type="evidence" value="ECO:0007669"/>
    <property type="project" value="UniProtKB-SubCell"/>
</dbReference>
<feature type="non-terminal residue" evidence="6">
    <location>
        <position position="1"/>
    </location>
</feature>
<proteinExistence type="predicted"/>
<evidence type="ECO:0000256" key="2">
    <source>
        <dbReference type="ARBA" id="ARBA00022692"/>
    </source>
</evidence>
<comment type="caution">
    <text evidence="6">The sequence shown here is derived from an EMBL/GenBank/DDBJ whole genome shotgun (WGS) entry which is preliminary data.</text>
</comment>